<sequence length="191" mass="22348">MKLFRALELTQRSHIYLMSLLQDNLGGVKEDDIYNVMLSVASNPNGRYFIWYFVREYWSYLSIRFAETRKLSLIVKKLSESFENAVLLEELDIFIETTYDENADLRFKALDNAVNNFYWAVSKESDKSIFLQQETCGARLDVALLRIWFLKQFFDCALINSSGSSFQLFTTLFIRKLSRCFVLVSCLVILC</sequence>
<protein>
    <submittedName>
        <fullName evidence="2">Glutamyl aminopeptidase</fullName>
    </submittedName>
</protein>
<comment type="caution">
    <text evidence="2">The sequence shown here is derived from an EMBL/GenBank/DDBJ whole genome shotgun (WGS) entry which is preliminary data.</text>
</comment>
<name>A0A3M7R099_BRAPC</name>
<reference evidence="2 3" key="1">
    <citation type="journal article" date="2018" name="Sci. Rep.">
        <title>Genomic signatures of local adaptation to the degree of environmental predictability in rotifers.</title>
        <authorList>
            <person name="Franch-Gras L."/>
            <person name="Hahn C."/>
            <person name="Garcia-Roger E.M."/>
            <person name="Carmona M.J."/>
            <person name="Serra M."/>
            <person name="Gomez A."/>
        </authorList>
    </citation>
    <scope>NUCLEOTIDE SEQUENCE [LARGE SCALE GENOMIC DNA]</scope>
    <source>
        <strain evidence="2">HYR1</strain>
    </source>
</reference>
<feature type="domain" description="ERAP1-like C-terminal" evidence="1">
    <location>
        <begin position="23"/>
        <end position="113"/>
    </location>
</feature>
<dbReference type="GO" id="GO:0004177">
    <property type="term" value="F:aminopeptidase activity"/>
    <property type="evidence" value="ECO:0007669"/>
    <property type="project" value="UniProtKB-KW"/>
</dbReference>
<dbReference type="Pfam" id="PF11838">
    <property type="entry name" value="ERAP1_C"/>
    <property type="match status" value="1"/>
</dbReference>
<organism evidence="2 3">
    <name type="scientific">Brachionus plicatilis</name>
    <name type="common">Marine rotifer</name>
    <name type="synonym">Brachionus muelleri</name>
    <dbReference type="NCBI Taxonomy" id="10195"/>
    <lineage>
        <taxon>Eukaryota</taxon>
        <taxon>Metazoa</taxon>
        <taxon>Spiralia</taxon>
        <taxon>Gnathifera</taxon>
        <taxon>Rotifera</taxon>
        <taxon>Eurotatoria</taxon>
        <taxon>Monogononta</taxon>
        <taxon>Pseudotrocha</taxon>
        <taxon>Ploima</taxon>
        <taxon>Brachionidae</taxon>
        <taxon>Brachionus</taxon>
    </lineage>
</organism>
<keyword evidence="3" id="KW-1185">Reference proteome</keyword>
<dbReference type="STRING" id="10195.A0A3M7R099"/>
<accession>A0A3M7R099</accession>
<evidence type="ECO:0000313" key="2">
    <source>
        <dbReference type="EMBL" id="RNA16794.1"/>
    </source>
</evidence>
<dbReference type="AlphaFoldDB" id="A0A3M7R099"/>
<keyword evidence="2" id="KW-0378">Hydrolase</keyword>
<evidence type="ECO:0000313" key="3">
    <source>
        <dbReference type="Proteomes" id="UP000276133"/>
    </source>
</evidence>
<keyword evidence="2" id="KW-0645">Protease</keyword>
<gene>
    <name evidence="2" type="ORF">BpHYR1_028032</name>
</gene>
<dbReference type="Proteomes" id="UP000276133">
    <property type="component" value="Unassembled WGS sequence"/>
</dbReference>
<keyword evidence="2" id="KW-0031">Aminopeptidase</keyword>
<evidence type="ECO:0000259" key="1">
    <source>
        <dbReference type="Pfam" id="PF11838"/>
    </source>
</evidence>
<proteinExistence type="predicted"/>
<dbReference type="EMBL" id="REGN01004624">
    <property type="protein sequence ID" value="RNA16794.1"/>
    <property type="molecule type" value="Genomic_DNA"/>
</dbReference>
<dbReference type="Gene3D" id="1.25.50.20">
    <property type="match status" value="1"/>
</dbReference>
<dbReference type="InterPro" id="IPR024571">
    <property type="entry name" value="ERAP1-like_C_dom"/>
</dbReference>